<comment type="caution">
    <text evidence="2">The sequence shown here is derived from an EMBL/GenBank/DDBJ whole genome shotgun (WGS) entry which is preliminary data.</text>
</comment>
<gene>
    <name evidence="2" type="ORF">B9J98_00020</name>
</gene>
<dbReference type="Gene3D" id="3.30.460.10">
    <property type="entry name" value="Beta Polymerase, domain 2"/>
    <property type="match status" value="1"/>
</dbReference>
<dbReference type="EMBL" id="NDWU01000001">
    <property type="protein sequence ID" value="PUA34421.1"/>
    <property type="molecule type" value="Genomic_DNA"/>
</dbReference>
<dbReference type="PANTHER" id="PTHR43449:SF1">
    <property type="entry name" value="POLYMERASE BETA NUCLEOTIDYLTRANSFERASE DOMAIN-CONTAINING PROTEIN"/>
    <property type="match status" value="1"/>
</dbReference>
<proteinExistence type="predicted"/>
<dbReference type="GO" id="GO:0016779">
    <property type="term" value="F:nucleotidyltransferase activity"/>
    <property type="evidence" value="ECO:0007669"/>
    <property type="project" value="InterPro"/>
</dbReference>
<dbReference type="InterPro" id="IPR002934">
    <property type="entry name" value="Polymerase_NTP_transf_dom"/>
</dbReference>
<name>A0A2R7YA66_9ARCH</name>
<dbReference type="SUPFAM" id="SSF81301">
    <property type="entry name" value="Nucleotidyltransferase"/>
    <property type="match status" value="1"/>
</dbReference>
<dbReference type="Proteomes" id="UP000244066">
    <property type="component" value="Unassembled WGS sequence"/>
</dbReference>
<accession>A0A2R7YA66</accession>
<feature type="domain" description="Polymerase nucleotidyl transferase" evidence="1">
    <location>
        <begin position="12"/>
        <end position="100"/>
    </location>
</feature>
<dbReference type="PANTHER" id="PTHR43449">
    <property type="entry name" value="NUCLEOTIDYLTRANSFERASE"/>
    <property type="match status" value="1"/>
</dbReference>
<sequence length="105" mass="12110">MRAPKEVKDALKDFVRRVKKKLGDAEVYLFGSYARGDWLHDSDIDLIVVSSAFQKLSLGERYVLVRGLLSTEFSVELLLYTPEEFRRAEGGVLIQDAKEYWIKLL</sequence>
<dbReference type="AlphaFoldDB" id="A0A2R7YA66"/>
<dbReference type="CDD" id="cd05403">
    <property type="entry name" value="NT_KNTase_like"/>
    <property type="match status" value="1"/>
</dbReference>
<dbReference type="InterPro" id="IPR043519">
    <property type="entry name" value="NT_sf"/>
</dbReference>
<reference evidence="2 3" key="1">
    <citation type="submission" date="2017-04" db="EMBL/GenBank/DDBJ databases">
        <title>Draft Aigarchaeota genome from a New Zealand hot spring.</title>
        <authorList>
            <person name="Reysenbach A.-L."/>
            <person name="Donaho J.A."/>
            <person name="Gerhart J."/>
            <person name="Kelley J.F."/>
            <person name="Kouba K."/>
            <person name="Podar M."/>
            <person name="Stott M."/>
        </authorList>
    </citation>
    <scope>NUCLEOTIDE SEQUENCE [LARGE SCALE GENOMIC DNA]</scope>
    <source>
        <strain evidence="2">NZ13_MG1</strain>
    </source>
</reference>
<evidence type="ECO:0000259" key="1">
    <source>
        <dbReference type="Pfam" id="PF01909"/>
    </source>
</evidence>
<dbReference type="Pfam" id="PF01909">
    <property type="entry name" value="NTP_transf_2"/>
    <property type="match status" value="1"/>
</dbReference>
<evidence type="ECO:0000313" key="3">
    <source>
        <dbReference type="Proteomes" id="UP000244066"/>
    </source>
</evidence>
<evidence type="ECO:0000313" key="2">
    <source>
        <dbReference type="EMBL" id="PUA34421.1"/>
    </source>
</evidence>
<organism evidence="2 3">
    <name type="scientific">Candidatus Terraquivivens tikiterensis</name>
    <dbReference type="NCBI Taxonomy" id="1980982"/>
    <lineage>
        <taxon>Archaea</taxon>
        <taxon>Nitrososphaerota</taxon>
        <taxon>Candidatus Wolframiiraptoraceae</taxon>
        <taxon>Candidatus Terraquivivens</taxon>
    </lineage>
</organism>
<protein>
    <submittedName>
        <fullName evidence="2">DNA polymerase III subunit beta</fullName>
    </submittedName>
</protein>